<keyword evidence="7 10" id="KW-0408">Iron</keyword>
<keyword evidence="10" id="KW-0004">4Fe-4S</keyword>
<dbReference type="InterPro" id="IPR006638">
    <property type="entry name" value="Elp3/MiaA/NifB-like_rSAM"/>
</dbReference>
<keyword evidence="6 10" id="KW-0479">Metal-binding</keyword>
<proteinExistence type="inferred from homology"/>
<gene>
    <name evidence="12" type="ORF">LS71_001090</name>
</gene>
<dbReference type="Proteomes" id="UP000029733">
    <property type="component" value="Unassembled WGS sequence"/>
</dbReference>
<evidence type="ECO:0000256" key="4">
    <source>
        <dbReference type="ARBA" id="ARBA00022617"/>
    </source>
</evidence>
<dbReference type="InterPro" id="IPR007197">
    <property type="entry name" value="rSAM"/>
</dbReference>
<comment type="subcellular location">
    <subcellularLocation>
        <location evidence="10">Cytoplasm</location>
    </subcellularLocation>
</comment>
<keyword evidence="5 10" id="KW-0949">S-adenosyl-L-methionine</keyword>
<keyword evidence="13" id="KW-1185">Reference proteome</keyword>
<dbReference type="NCBIfam" id="TIGR00539">
    <property type="entry name" value="hemN_rel"/>
    <property type="match status" value="1"/>
</dbReference>
<evidence type="ECO:0000256" key="5">
    <source>
        <dbReference type="ARBA" id="ARBA00022691"/>
    </source>
</evidence>
<dbReference type="PROSITE" id="PS51918">
    <property type="entry name" value="RADICAL_SAM"/>
    <property type="match status" value="1"/>
</dbReference>
<evidence type="ECO:0000256" key="2">
    <source>
        <dbReference type="ARBA" id="ARBA00006100"/>
    </source>
</evidence>
<dbReference type="PANTHER" id="PTHR13932">
    <property type="entry name" value="COPROPORPHYRINIGEN III OXIDASE"/>
    <property type="match status" value="1"/>
</dbReference>
<feature type="domain" description="Radical SAM core" evidence="11">
    <location>
        <begin position="1"/>
        <end position="227"/>
    </location>
</feature>
<evidence type="ECO:0000256" key="8">
    <source>
        <dbReference type="ARBA" id="ARBA00023014"/>
    </source>
</evidence>
<comment type="function">
    <text evidence="10">Probably acts as a heme chaperone, transferring heme to an unknown acceptor. Binds one molecule of heme per monomer, possibly covalently. Binds 1 [4Fe-4S] cluster. The cluster is coordinated with 3 cysteines and an exchangeable S-adenosyl-L-methionine.</text>
</comment>
<dbReference type="SFLD" id="SFLDF00562">
    <property type="entry name" value="HemN-like__clustered_with_heat"/>
    <property type="match status" value="1"/>
</dbReference>
<dbReference type="GO" id="GO:0005737">
    <property type="term" value="C:cytoplasm"/>
    <property type="evidence" value="ECO:0007669"/>
    <property type="project" value="UniProtKB-SubCell"/>
</dbReference>
<dbReference type="SFLD" id="SFLDG01065">
    <property type="entry name" value="anaerobic_coproporphyrinogen-I"/>
    <property type="match status" value="1"/>
</dbReference>
<keyword evidence="9 10" id="KW-0143">Chaperone</keyword>
<dbReference type="InterPro" id="IPR004559">
    <property type="entry name" value="HemW-like"/>
</dbReference>
<dbReference type="SMART" id="SM00729">
    <property type="entry name" value="Elp3"/>
    <property type="match status" value="1"/>
</dbReference>
<reference evidence="12 13" key="1">
    <citation type="journal article" date="2014" name="Genome Announc.">
        <title>Draft genome sequences of eight enterohepatic helicobacter species isolated from both laboratory and wild rodents.</title>
        <authorList>
            <person name="Sheh A."/>
            <person name="Shen Z."/>
            <person name="Fox J.G."/>
        </authorList>
    </citation>
    <scope>NUCLEOTIDE SEQUENCE [LARGE SCALE GENOMIC DNA]</scope>
    <source>
        <strain evidence="12 13">MIT 09-6949</strain>
    </source>
</reference>
<sequence length="362" mass="40739">MLLYIHIPFCTSKCGYCAFSSFVGQEAYMPSYVNALCQDIAHSLTTHKDSTLDSIFFGGGTPSLMPARFYERIFATIHSYARVSGDCEISLEANINHLSLQWCKDMIGFGANRLSVGIQSFNKHKLAFLEREHSAQEIAKSMENAYNAGFKNLSCDLIIDTPLDSMQLIESDIARARTLPINHISVYALSIDKGSRFATQKMTSIDASESEFLSFYARDVLQDAGFSQYEVSNYTKNNTPCKHNLGYWQGCEYLGCGASAVGRVGQIRSQAYAHLSRYIAYPLQRVQEALKQSDLRTESIMLGLRCIQGVDMSLFTLDERSVIQSLIDGRKCRIEERENGTFLVANELFLSDEITTWLLRRL</sequence>
<dbReference type="GO" id="GO:0004109">
    <property type="term" value="F:coproporphyrinogen oxidase activity"/>
    <property type="evidence" value="ECO:0007669"/>
    <property type="project" value="InterPro"/>
</dbReference>
<dbReference type="InterPro" id="IPR058240">
    <property type="entry name" value="rSAM_sf"/>
</dbReference>
<comment type="cofactor">
    <cofactor evidence="1">
        <name>[4Fe-4S] cluster</name>
        <dbReference type="ChEBI" id="CHEBI:49883"/>
    </cofactor>
</comment>
<keyword evidence="10" id="KW-0963">Cytoplasm</keyword>
<dbReference type="OrthoDB" id="9808022at2"/>
<dbReference type="CDD" id="cd01335">
    <property type="entry name" value="Radical_SAM"/>
    <property type="match status" value="1"/>
</dbReference>
<evidence type="ECO:0000256" key="10">
    <source>
        <dbReference type="RuleBase" id="RU364116"/>
    </source>
</evidence>
<evidence type="ECO:0000313" key="13">
    <source>
        <dbReference type="Proteomes" id="UP000029733"/>
    </source>
</evidence>
<dbReference type="PANTHER" id="PTHR13932:SF5">
    <property type="entry name" value="RADICAL S-ADENOSYL METHIONINE DOMAIN-CONTAINING PROTEIN 1, MITOCHONDRIAL"/>
    <property type="match status" value="1"/>
</dbReference>
<dbReference type="Pfam" id="PF04055">
    <property type="entry name" value="Radical_SAM"/>
    <property type="match status" value="1"/>
</dbReference>
<keyword evidence="4 10" id="KW-0349">Heme</keyword>
<evidence type="ECO:0000313" key="12">
    <source>
        <dbReference type="EMBL" id="TLD97380.1"/>
    </source>
</evidence>
<dbReference type="GO" id="GO:0046872">
    <property type="term" value="F:metal ion binding"/>
    <property type="evidence" value="ECO:0007669"/>
    <property type="project" value="UniProtKB-UniRule"/>
</dbReference>
<dbReference type="SUPFAM" id="SSF102114">
    <property type="entry name" value="Radical SAM enzymes"/>
    <property type="match status" value="1"/>
</dbReference>
<evidence type="ECO:0000256" key="9">
    <source>
        <dbReference type="ARBA" id="ARBA00023186"/>
    </source>
</evidence>
<dbReference type="InterPro" id="IPR034505">
    <property type="entry name" value="Coproporphyrinogen-III_oxidase"/>
</dbReference>
<dbReference type="GO" id="GO:0051539">
    <property type="term" value="F:4 iron, 4 sulfur cluster binding"/>
    <property type="evidence" value="ECO:0007669"/>
    <property type="project" value="UniProtKB-UniRule"/>
</dbReference>
<dbReference type="STRING" id="1677920.LS71_02390"/>
<dbReference type="EMBL" id="JRPR02000001">
    <property type="protein sequence ID" value="TLD97380.1"/>
    <property type="molecule type" value="Genomic_DNA"/>
</dbReference>
<evidence type="ECO:0000256" key="3">
    <source>
        <dbReference type="ARBA" id="ARBA00017228"/>
    </source>
</evidence>
<dbReference type="RefSeq" id="WP_034353141.1">
    <property type="nucleotide sequence ID" value="NZ_JRPR02000001.1"/>
</dbReference>
<dbReference type="AlphaFoldDB" id="A0A4U8TBR4"/>
<accession>A0A4U8TBR4</accession>
<evidence type="ECO:0000256" key="6">
    <source>
        <dbReference type="ARBA" id="ARBA00022723"/>
    </source>
</evidence>
<comment type="similarity">
    <text evidence="2">Belongs to the anaerobic coproporphyrinogen-III oxidase family. HemW subfamily.</text>
</comment>
<dbReference type="InterPro" id="IPR013785">
    <property type="entry name" value="Aldolase_TIM"/>
</dbReference>
<evidence type="ECO:0000256" key="1">
    <source>
        <dbReference type="ARBA" id="ARBA00001966"/>
    </source>
</evidence>
<comment type="caution">
    <text evidence="12">The sequence shown here is derived from an EMBL/GenBank/DDBJ whole genome shotgun (WGS) entry which is preliminary data.</text>
</comment>
<dbReference type="SFLD" id="SFLDS00029">
    <property type="entry name" value="Radical_SAM"/>
    <property type="match status" value="1"/>
</dbReference>
<organism evidence="12 13">
    <name type="scientific">Helicobacter jaachi</name>
    <dbReference type="NCBI Taxonomy" id="1677920"/>
    <lineage>
        <taxon>Bacteria</taxon>
        <taxon>Pseudomonadati</taxon>
        <taxon>Campylobacterota</taxon>
        <taxon>Epsilonproteobacteria</taxon>
        <taxon>Campylobacterales</taxon>
        <taxon>Helicobacteraceae</taxon>
        <taxon>Helicobacter</taxon>
    </lineage>
</organism>
<keyword evidence="8 10" id="KW-0411">Iron-sulfur</keyword>
<evidence type="ECO:0000256" key="7">
    <source>
        <dbReference type="ARBA" id="ARBA00023004"/>
    </source>
</evidence>
<dbReference type="GO" id="GO:0006779">
    <property type="term" value="P:porphyrin-containing compound biosynthetic process"/>
    <property type="evidence" value="ECO:0007669"/>
    <property type="project" value="InterPro"/>
</dbReference>
<protein>
    <recommendedName>
        <fullName evidence="3 10">Heme chaperone HemW</fullName>
    </recommendedName>
</protein>
<evidence type="ECO:0000259" key="11">
    <source>
        <dbReference type="PROSITE" id="PS51918"/>
    </source>
</evidence>
<dbReference type="Gene3D" id="3.20.20.70">
    <property type="entry name" value="Aldolase class I"/>
    <property type="match status" value="1"/>
</dbReference>
<name>A0A4U8TBR4_9HELI</name>